<comment type="function">
    <text evidence="6">Ligates lysine onto the cytidine present at position 34 of the AUA codon-specific tRNA(Ile) that contains the anticodon CAU, in an ATP-dependent manner. Cytidine is converted to lysidine, thus changing the amino acid specificity of the tRNA from methionine to isoleucine.</text>
</comment>
<dbReference type="PANTHER" id="PTHR43033">
    <property type="entry name" value="TRNA(ILE)-LYSIDINE SYNTHASE-RELATED"/>
    <property type="match status" value="1"/>
</dbReference>
<evidence type="ECO:0000256" key="2">
    <source>
        <dbReference type="ARBA" id="ARBA00022694"/>
    </source>
</evidence>
<evidence type="ECO:0000313" key="9">
    <source>
        <dbReference type="Proteomes" id="UP000617145"/>
    </source>
</evidence>
<evidence type="ECO:0000256" key="4">
    <source>
        <dbReference type="ARBA" id="ARBA00022840"/>
    </source>
</evidence>
<evidence type="ECO:0000256" key="6">
    <source>
        <dbReference type="HAMAP-Rule" id="MF_01161"/>
    </source>
</evidence>
<dbReference type="RefSeq" id="WP_229672973.1">
    <property type="nucleotide sequence ID" value="NZ_BMJV01000002.1"/>
</dbReference>
<evidence type="ECO:0000256" key="5">
    <source>
        <dbReference type="ARBA" id="ARBA00048539"/>
    </source>
</evidence>
<keyword evidence="6" id="KW-0963">Cytoplasm</keyword>
<evidence type="ECO:0000259" key="7">
    <source>
        <dbReference type="Pfam" id="PF01171"/>
    </source>
</evidence>
<dbReference type="GO" id="GO:0005524">
    <property type="term" value="F:ATP binding"/>
    <property type="evidence" value="ECO:0007669"/>
    <property type="project" value="UniProtKB-UniRule"/>
</dbReference>
<dbReference type="InterPro" id="IPR012795">
    <property type="entry name" value="tRNA_Ile_lys_synt_N"/>
</dbReference>
<reference evidence="8" key="1">
    <citation type="journal article" date="2014" name="Int. J. Syst. Evol. Microbiol.">
        <title>Complete genome sequence of Corynebacterium casei LMG S-19264T (=DSM 44701T), isolated from a smear-ripened cheese.</title>
        <authorList>
            <consortium name="US DOE Joint Genome Institute (JGI-PGF)"/>
            <person name="Walter F."/>
            <person name="Albersmeier A."/>
            <person name="Kalinowski J."/>
            <person name="Ruckert C."/>
        </authorList>
    </citation>
    <scope>NUCLEOTIDE SEQUENCE</scope>
    <source>
        <strain evidence="8">CGMCC 1.15762</strain>
    </source>
</reference>
<protein>
    <recommendedName>
        <fullName evidence="6">tRNA(Ile)-lysidine synthase</fullName>
        <ecNumber evidence="6">6.3.4.19</ecNumber>
    </recommendedName>
    <alternativeName>
        <fullName evidence="6">tRNA(Ile)-2-lysyl-cytidine synthase</fullName>
    </alternativeName>
    <alternativeName>
        <fullName evidence="6">tRNA(Ile)-lysidine synthetase</fullName>
    </alternativeName>
</protein>
<dbReference type="InterPro" id="IPR012094">
    <property type="entry name" value="tRNA_Ile_lys_synt"/>
</dbReference>
<comment type="similarity">
    <text evidence="6">Belongs to the tRNA(Ile)-lysidine synthase family.</text>
</comment>
<dbReference type="HAMAP" id="MF_01161">
    <property type="entry name" value="tRNA_Ile_lys_synt"/>
    <property type="match status" value="1"/>
</dbReference>
<comment type="caution">
    <text evidence="8">The sequence shown here is derived from an EMBL/GenBank/DDBJ whole genome shotgun (WGS) entry which is preliminary data.</text>
</comment>
<dbReference type="EC" id="6.3.4.19" evidence="6"/>
<dbReference type="Proteomes" id="UP000617145">
    <property type="component" value="Unassembled WGS sequence"/>
</dbReference>
<keyword evidence="2 6" id="KW-0819">tRNA processing</keyword>
<dbReference type="PANTHER" id="PTHR43033:SF1">
    <property type="entry name" value="TRNA(ILE)-LYSIDINE SYNTHASE-RELATED"/>
    <property type="match status" value="1"/>
</dbReference>
<evidence type="ECO:0000256" key="1">
    <source>
        <dbReference type="ARBA" id="ARBA00022598"/>
    </source>
</evidence>
<reference evidence="8" key="2">
    <citation type="submission" date="2020-09" db="EMBL/GenBank/DDBJ databases">
        <authorList>
            <person name="Sun Q."/>
            <person name="Zhou Y."/>
        </authorList>
    </citation>
    <scope>NUCLEOTIDE SEQUENCE</scope>
    <source>
        <strain evidence="8">CGMCC 1.15762</strain>
    </source>
</reference>
<keyword evidence="4 6" id="KW-0067">ATP-binding</keyword>
<dbReference type="NCBIfam" id="TIGR02432">
    <property type="entry name" value="lysidine_TilS_N"/>
    <property type="match status" value="1"/>
</dbReference>
<dbReference type="Pfam" id="PF01171">
    <property type="entry name" value="ATP_bind_3"/>
    <property type="match status" value="1"/>
</dbReference>
<feature type="domain" description="tRNA(Ile)-lysidine/2-thiocytidine synthase N-terminal" evidence="7">
    <location>
        <begin position="26"/>
        <end position="221"/>
    </location>
</feature>
<dbReference type="GO" id="GO:0006400">
    <property type="term" value="P:tRNA modification"/>
    <property type="evidence" value="ECO:0007669"/>
    <property type="project" value="UniProtKB-UniRule"/>
</dbReference>
<sequence length="442" mass="48263">MTPPSLDRRFADAMGATLGPDFPAEIALAVSGGGDSMAMLTLAHNWTHIWGVKLWVVTVDHGLRPEAAAEAALVRETCDELGHPHATLRWRWDGAGNLMDAARRARIDLMGRWCGRLDTLLLAHTRDDVAETFLMRLARGSGVDGLSAMQPVRKVTRGTAPVPDMDGATPPGPAADRLRLVRPCLDMGREELRHYLRVLKGRWVDDPSNDDPHYDRVRFRKLLATLAPEGLDAGTLAATAKRMSRAREALRLRALKAWTLCGREGPVADLTFNRDRFAGYERDTQMRLLASALQYVASAEYRPRATQLEALLDRLLSGGSGTLHGCAIRTGHDALHILREPAATTPMDLPPGKTVLWDGKWQVFHTKGTSLTLRALAEDGWQQLPPDTRAALPGGLSHATAQALPSLWDGDRLLACAPLRAGPETTAVLQEANGFPAFLLSH</sequence>
<dbReference type="CDD" id="cd01992">
    <property type="entry name" value="TilS_N"/>
    <property type="match status" value="1"/>
</dbReference>
<dbReference type="InterPro" id="IPR014729">
    <property type="entry name" value="Rossmann-like_a/b/a_fold"/>
</dbReference>
<dbReference type="EMBL" id="BMJV01000002">
    <property type="protein sequence ID" value="GGG68021.1"/>
    <property type="molecule type" value="Genomic_DNA"/>
</dbReference>
<evidence type="ECO:0000313" key="8">
    <source>
        <dbReference type="EMBL" id="GGG68021.1"/>
    </source>
</evidence>
<dbReference type="AlphaFoldDB" id="A0A8J2ZIT2"/>
<organism evidence="8 9">
    <name type="scientific">Salipiger pallidus</name>
    <dbReference type="NCBI Taxonomy" id="1775170"/>
    <lineage>
        <taxon>Bacteria</taxon>
        <taxon>Pseudomonadati</taxon>
        <taxon>Pseudomonadota</taxon>
        <taxon>Alphaproteobacteria</taxon>
        <taxon>Rhodobacterales</taxon>
        <taxon>Roseobacteraceae</taxon>
        <taxon>Salipiger</taxon>
    </lineage>
</organism>
<name>A0A8J2ZIT2_9RHOB</name>
<dbReference type="SUPFAM" id="SSF52402">
    <property type="entry name" value="Adenine nucleotide alpha hydrolases-like"/>
    <property type="match status" value="1"/>
</dbReference>
<dbReference type="InterPro" id="IPR011063">
    <property type="entry name" value="TilS/TtcA_N"/>
</dbReference>
<dbReference type="GO" id="GO:0005737">
    <property type="term" value="C:cytoplasm"/>
    <property type="evidence" value="ECO:0007669"/>
    <property type="project" value="UniProtKB-SubCell"/>
</dbReference>
<keyword evidence="9" id="KW-1185">Reference proteome</keyword>
<dbReference type="Gene3D" id="3.40.50.620">
    <property type="entry name" value="HUPs"/>
    <property type="match status" value="1"/>
</dbReference>
<keyword evidence="1 6" id="KW-0436">Ligase</keyword>
<comment type="domain">
    <text evidence="6">The N-terminal region contains the highly conserved SGGXDS motif, predicted to be a P-loop motif involved in ATP binding.</text>
</comment>
<evidence type="ECO:0000256" key="3">
    <source>
        <dbReference type="ARBA" id="ARBA00022741"/>
    </source>
</evidence>
<dbReference type="GO" id="GO:0032267">
    <property type="term" value="F:tRNA(Ile)-lysidine synthase activity"/>
    <property type="evidence" value="ECO:0007669"/>
    <property type="project" value="UniProtKB-EC"/>
</dbReference>
<proteinExistence type="inferred from homology"/>
<gene>
    <name evidence="6 8" type="primary">tilS</name>
    <name evidence="8" type="ORF">GCM10011415_13940</name>
</gene>
<feature type="binding site" evidence="6">
    <location>
        <begin position="31"/>
        <end position="36"/>
    </location>
    <ligand>
        <name>ATP</name>
        <dbReference type="ChEBI" id="CHEBI:30616"/>
    </ligand>
</feature>
<comment type="subcellular location">
    <subcellularLocation>
        <location evidence="6">Cytoplasm</location>
    </subcellularLocation>
</comment>
<accession>A0A8J2ZIT2</accession>
<keyword evidence="3 6" id="KW-0547">Nucleotide-binding</keyword>
<comment type="catalytic activity">
    <reaction evidence="5 6">
        <text>cytidine(34) in tRNA(Ile2) + L-lysine + ATP = lysidine(34) in tRNA(Ile2) + AMP + diphosphate + H(+)</text>
        <dbReference type="Rhea" id="RHEA:43744"/>
        <dbReference type="Rhea" id="RHEA-COMP:10625"/>
        <dbReference type="Rhea" id="RHEA-COMP:10670"/>
        <dbReference type="ChEBI" id="CHEBI:15378"/>
        <dbReference type="ChEBI" id="CHEBI:30616"/>
        <dbReference type="ChEBI" id="CHEBI:32551"/>
        <dbReference type="ChEBI" id="CHEBI:33019"/>
        <dbReference type="ChEBI" id="CHEBI:82748"/>
        <dbReference type="ChEBI" id="CHEBI:83665"/>
        <dbReference type="ChEBI" id="CHEBI:456215"/>
        <dbReference type="EC" id="6.3.4.19"/>
    </reaction>
</comment>